<protein>
    <submittedName>
        <fullName evidence="2">Nucleoside-diphosphate-sugar epimerase</fullName>
    </submittedName>
</protein>
<reference evidence="3" key="1">
    <citation type="submission" date="2016-10" db="EMBL/GenBank/DDBJ databases">
        <authorList>
            <person name="Varghese N."/>
            <person name="Submissions S."/>
        </authorList>
    </citation>
    <scope>NUCLEOTIDE SEQUENCE [LARGE SCALE GENOMIC DNA]</scope>
    <source>
        <strain evidence="3">IBRC-M10078</strain>
    </source>
</reference>
<dbReference type="STRING" id="930152.SAMN05216565_104286"/>
<feature type="domain" description="NAD-dependent epimerase/dehydratase" evidence="1">
    <location>
        <begin position="4"/>
        <end position="219"/>
    </location>
</feature>
<dbReference type="CDD" id="cd05265">
    <property type="entry name" value="SDR_a1"/>
    <property type="match status" value="1"/>
</dbReference>
<keyword evidence="3" id="KW-1185">Reference proteome</keyword>
<organism evidence="2 3">
    <name type="scientific">Litchfieldia salsa</name>
    <dbReference type="NCBI Taxonomy" id="930152"/>
    <lineage>
        <taxon>Bacteria</taxon>
        <taxon>Bacillati</taxon>
        <taxon>Bacillota</taxon>
        <taxon>Bacilli</taxon>
        <taxon>Bacillales</taxon>
        <taxon>Bacillaceae</taxon>
        <taxon>Litchfieldia</taxon>
    </lineage>
</organism>
<dbReference type="RefSeq" id="WP_090853740.1">
    <property type="nucleotide sequence ID" value="NZ_FNJU01000004.1"/>
</dbReference>
<accession>A0A1H0UBM5</accession>
<dbReference type="PANTHER" id="PTHR43245">
    <property type="entry name" value="BIFUNCTIONAL POLYMYXIN RESISTANCE PROTEIN ARNA"/>
    <property type="match status" value="1"/>
</dbReference>
<name>A0A1H0UBM5_9BACI</name>
<dbReference type="SUPFAM" id="SSF51735">
    <property type="entry name" value="NAD(P)-binding Rossmann-fold domains"/>
    <property type="match status" value="1"/>
</dbReference>
<dbReference type="OrthoDB" id="9776016at2"/>
<dbReference type="Pfam" id="PF01370">
    <property type="entry name" value="Epimerase"/>
    <property type="match status" value="1"/>
</dbReference>
<dbReference type="InterPro" id="IPR036291">
    <property type="entry name" value="NAD(P)-bd_dom_sf"/>
</dbReference>
<evidence type="ECO:0000313" key="2">
    <source>
        <dbReference type="EMBL" id="SDP63573.1"/>
    </source>
</evidence>
<dbReference type="InterPro" id="IPR001509">
    <property type="entry name" value="Epimerase_deHydtase"/>
</dbReference>
<dbReference type="AlphaFoldDB" id="A0A1H0UBM5"/>
<evidence type="ECO:0000313" key="3">
    <source>
        <dbReference type="Proteomes" id="UP000199159"/>
    </source>
</evidence>
<gene>
    <name evidence="2" type="ORF">SAMN05216565_104286</name>
</gene>
<proteinExistence type="predicted"/>
<dbReference type="InterPro" id="IPR050177">
    <property type="entry name" value="Lipid_A_modif_metabolic_enz"/>
</dbReference>
<sequence>MKVLFIGGTGLISSAASKLAVQRGVELYLLNRGNRNAFVPEGAKVIRGDINNRSEMEALLKDRFFDVVVNWIIFSPEEVERDIQYFTGKTNQYIFISTVATYQRPPSYYIVDESTPQHNPIWDYATNKIACEERLIKEYKDNHFPMTIVRPSHTYGETSIPFAVTSGAHPWTLIDRIKKGKKVIVPGDGTSLWTITHNTDFAKGLVGLLGNPEAIGEAFHITSDEVKTWNQYLHIIGQVLGVEPKVVHMTSECISLFLPEMKAPLFGDASNSYIVDNTKIKRFVPDYKVTKTFESGIKQSIAYFENNHEKQTIDEDLNARMDQSIATYEGFLSTIKTT</sequence>
<evidence type="ECO:0000259" key="1">
    <source>
        <dbReference type="Pfam" id="PF01370"/>
    </source>
</evidence>
<dbReference type="Proteomes" id="UP000199159">
    <property type="component" value="Unassembled WGS sequence"/>
</dbReference>
<dbReference type="EMBL" id="FNJU01000004">
    <property type="protein sequence ID" value="SDP63573.1"/>
    <property type="molecule type" value="Genomic_DNA"/>
</dbReference>
<dbReference type="Gene3D" id="3.40.50.720">
    <property type="entry name" value="NAD(P)-binding Rossmann-like Domain"/>
    <property type="match status" value="1"/>
</dbReference>